<protein>
    <submittedName>
        <fullName evidence="2">Uncharacterized protein</fullName>
    </submittedName>
</protein>
<feature type="region of interest" description="Disordered" evidence="1">
    <location>
        <begin position="321"/>
        <end position="345"/>
    </location>
</feature>
<gene>
    <name evidence="2" type="ORF">SAMN04488095_3071</name>
</gene>
<evidence type="ECO:0000313" key="2">
    <source>
        <dbReference type="EMBL" id="SFJ55487.1"/>
    </source>
</evidence>
<proteinExistence type="predicted"/>
<evidence type="ECO:0000256" key="1">
    <source>
        <dbReference type="SAM" id="MobiDB-lite"/>
    </source>
</evidence>
<feature type="compositionally biased region" description="Polar residues" evidence="1">
    <location>
        <begin position="133"/>
        <end position="144"/>
    </location>
</feature>
<feature type="region of interest" description="Disordered" evidence="1">
    <location>
        <begin position="57"/>
        <end position="144"/>
    </location>
</feature>
<reference evidence="2 3" key="1">
    <citation type="submission" date="2016-10" db="EMBL/GenBank/DDBJ databases">
        <authorList>
            <person name="de Groot N.N."/>
        </authorList>
    </citation>
    <scope>NUCLEOTIDE SEQUENCE [LARGE SCALE GENOMIC DNA]</scope>
    <source>
        <strain evidence="2 3">DSM 19073</strain>
    </source>
</reference>
<dbReference type="Proteomes" id="UP000199110">
    <property type="component" value="Unassembled WGS sequence"/>
</dbReference>
<sequence length="394" mass="43373">MPSVQHPWPNFSLDQRISHSTLVPAPSAPRLRSKALGGMASVQRPWPYAFGSTPLAQSHLAQHPWPGAADPRATPNASDPKAPPNASDPKAPPNASDPEPLCQRHRRGIPSEARPVIAPRSQRPRTPGKFTRSPDQTRAFPTSRSRTLLAFRDTSRFRTPRVSGRLAFQDIPHSKTSRIRVHIGCPDISPAQTSCRPRPLAVQDLLPSQTSRPSGRLARPETTPRSRPKPVQKPTRFPAGLPPPTRGGAPGTRSRRRPFPCAPIGRRPGRGASGISKAKPTSDPHVSTSRPIPVPHRPTPRDIPWANDRTQNARRIATPLSLCTPPTSERGHPASLPDPDDSIRTTLPANCIQTVKRHRPSVRRVYGGCTQGDACFPLPHRPRRTRRIFFRSQR</sequence>
<dbReference type="STRING" id="390807.SAMN04488095_3071"/>
<keyword evidence="3" id="KW-1185">Reference proteome</keyword>
<dbReference type="AlphaFoldDB" id="A0A1I3SD79"/>
<dbReference type="EMBL" id="FORA01000004">
    <property type="protein sequence ID" value="SFJ55487.1"/>
    <property type="molecule type" value="Genomic_DNA"/>
</dbReference>
<organism evidence="2 3">
    <name type="scientific">Jannaschia pohangensis</name>
    <dbReference type="NCBI Taxonomy" id="390807"/>
    <lineage>
        <taxon>Bacteria</taxon>
        <taxon>Pseudomonadati</taxon>
        <taxon>Pseudomonadota</taxon>
        <taxon>Alphaproteobacteria</taxon>
        <taxon>Rhodobacterales</taxon>
        <taxon>Roseobacteraceae</taxon>
        <taxon>Jannaschia</taxon>
    </lineage>
</organism>
<evidence type="ECO:0000313" key="3">
    <source>
        <dbReference type="Proteomes" id="UP000199110"/>
    </source>
</evidence>
<name>A0A1I3SD79_9RHOB</name>
<accession>A0A1I3SD79</accession>
<feature type="region of interest" description="Disordered" evidence="1">
    <location>
        <begin position="203"/>
        <end position="306"/>
    </location>
</feature>